<dbReference type="InterPro" id="IPR038461">
    <property type="entry name" value="Schlafen_AlbA_2_dom_sf"/>
</dbReference>
<dbReference type="Pfam" id="PF13749">
    <property type="entry name" value="HATPase_c_4"/>
    <property type="match status" value="1"/>
</dbReference>
<feature type="domain" description="Schlafen AlbA-2" evidence="1">
    <location>
        <begin position="14"/>
        <end position="127"/>
    </location>
</feature>
<dbReference type="Gene3D" id="3.30.950.30">
    <property type="entry name" value="Schlafen, AAA domain"/>
    <property type="match status" value="1"/>
</dbReference>
<dbReference type="InterPro" id="IPR007421">
    <property type="entry name" value="Schlafen_AlbA_2_dom"/>
</dbReference>
<evidence type="ECO:0000313" key="2">
    <source>
        <dbReference type="EMBL" id="VAW37437.1"/>
    </source>
</evidence>
<dbReference type="PANTHER" id="PTHR30595">
    <property type="entry name" value="GLPR-RELATED TRANSCRIPTIONAL REPRESSOR"/>
    <property type="match status" value="1"/>
</dbReference>
<evidence type="ECO:0000259" key="1">
    <source>
        <dbReference type="Pfam" id="PF04326"/>
    </source>
</evidence>
<protein>
    <submittedName>
        <fullName evidence="2">Uncharacterized protein BT3327</fullName>
    </submittedName>
</protein>
<accession>A0A3B0VGJ9</accession>
<dbReference type="Pfam" id="PF04326">
    <property type="entry name" value="SLFN_AlbA_2"/>
    <property type="match status" value="1"/>
</dbReference>
<name>A0A3B0VGJ9_9ZZZZ</name>
<dbReference type="Gene3D" id="3.30.565.60">
    <property type="match status" value="1"/>
</dbReference>
<gene>
    <name evidence="2" type="ORF">MNBD_CHLOROFLEXI01-3357</name>
</gene>
<proteinExistence type="predicted"/>
<organism evidence="2">
    <name type="scientific">hydrothermal vent metagenome</name>
    <dbReference type="NCBI Taxonomy" id="652676"/>
    <lineage>
        <taxon>unclassified sequences</taxon>
        <taxon>metagenomes</taxon>
        <taxon>ecological metagenomes</taxon>
    </lineage>
</organism>
<dbReference type="PANTHER" id="PTHR30595:SF6">
    <property type="entry name" value="SCHLAFEN ALBA-2 DOMAIN-CONTAINING PROTEIN"/>
    <property type="match status" value="1"/>
</dbReference>
<reference evidence="2" key="1">
    <citation type="submission" date="2018-06" db="EMBL/GenBank/DDBJ databases">
        <authorList>
            <person name="Zhirakovskaya E."/>
        </authorList>
    </citation>
    <scope>NUCLEOTIDE SEQUENCE</scope>
</reference>
<dbReference type="InterPro" id="IPR038475">
    <property type="entry name" value="RecG_C_sf"/>
</dbReference>
<dbReference type="EMBL" id="UOEU01000665">
    <property type="protein sequence ID" value="VAW37437.1"/>
    <property type="molecule type" value="Genomic_DNA"/>
</dbReference>
<dbReference type="AlphaFoldDB" id="A0A3B0VGJ9"/>
<sequence>MDLWELQQRIAKWENLHTEFKSWPLRPNGLAAALVAFANTDGGQLIFGVDDKEHSIIGLEDIDTVTRQVDNVAYNNCEPPLTVIQETVSDANGDTVVIVNVPKGDQRPYRTTSGIYYIRTSSGRRQASRQELLRLFQSAESLYFDETPMTRASLADLNTQEITTFFQNAYPSVNDLAFERTLVNVKLAQEINGKIQPTFAGVLFFASQPQKFVPYAYLTALRIPGTQLETAPSDQKRIEGSIFTILDEILRFLYIHLPVPHQISGLEPESKFEFPDVVLRELLVNAVAHRDYTIQGPIRILIFDDRVEIRSPGQLPNTITLDSLKLGVHVLRNPTIYNVLLRIGLVTDAGSGIPRVIKKLIEDTGTEPDLKMEGNEFVVTLYRSTFQD</sequence>